<dbReference type="PANTHER" id="PTHR45772">
    <property type="entry name" value="CONSERVED COMPONENT OF ABC TRANSPORTER FOR NATURAL AMINO ACIDS-RELATED"/>
    <property type="match status" value="1"/>
</dbReference>
<comment type="function">
    <text evidence="4">Involved in beta-(1--&gt;2)glucan export. Transmembrane domains (TMD) form a pore in the inner membrane and the ATP-binding domain (NBD) is responsible for energy generation.</text>
</comment>
<feature type="domain" description="ABC transporter" evidence="5">
    <location>
        <begin position="9"/>
        <end position="249"/>
    </location>
</feature>
<keyword evidence="3 6" id="KW-0067">ATP-binding</keyword>
<dbReference type="AlphaFoldDB" id="A0A176Y8N5"/>
<dbReference type="SMART" id="SM00382">
    <property type="entry name" value="AAA"/>
    <property type="match status" value="1"/>
</dbReference>
<keyword evidence="1" id="KW-0813">Transport</keyword>
<proteinExistence type="predicted"/>
<dbReference type="InterPro" id="IPR003439">
    <property type="entry name" value="ABC_transporter-like_ATP-bd"/>
</dbReference>
<dbReference type="InterPro" id="IPR027417">
    <property type="entry name" value="P-loop_NTPase"/>
</dbReference>
<protein>
    <submittedName>
        <fullName evidence="6">ABC transporter ATP-binding protein</fullName>
    </submittedName>
</protein>
<dbReference type="FunFam" id="3.40.50.300:FF:000421">
    <property type="entry name" value="Branched-chain amino acid ABC transporter ATP-binding protein"/>
    <property type="match status" value="1"/>
</dbReference>
<dbReference type="GO" id="GO:0005886">
    <property type="term" value="C:plasma membrane"/>
    <property type="evidence" value="ECO:0007669"/>
    <property type="project" value="TreeGrafter"/>
</dbReference>
<evidence type="ECO:0000256" key="4">
    <source>
        <dbReference type="ARBA" id="ARBA00024722"/>
    </source>
</evidence>
<dbReference type="PROSITE" id="PS50893">
    <property type="entry name" value="ABC_TRANSPORTER_2"/>
    <property type="match status" value="1"/>
</dbReference>
<dbReference type="Pfam" id="PF12399">
    <property type="entry name" value="BCA_ABC_TP_C"/>
    <property type="match status" value="1"/>
</dbReference>
<dbReference type="InterPro" id="IPR032823">
    <property type="entry name" value="BCA_ABC_TP_C"/>
</dbReference>
<dbReference type="Proteomes" id="UP000076959">
    <property type="component" value="Unassembled WGS sequence"/>
</dbReference>
<evidence type="ECO:0000256" key="2">
    <source>
        <dbReference type="ARBA" id="ARBA00022741"/>
    </source>
</evidence>
<keyword evidence="2" id="KW-0547">Nucleotide-binding</keyword>
<sequence length="249" mass="27426">MGGASALILRTEGLTVRFGGLTALNRVNFDLQRGEIRAIIGPNGAGKSTFFNCLTGVLRPSTGRFLFNGEDITGLPPNWISQKGIARSYQITNIFPNATAIENVRIAAQSRRHGWSLLTHHRAYRDIIEKAEAVLEAVGLRGKGDEMAANLSHGEQRNLEIGIALATEPQLLCLDEPTAGMSAAETRDTMALVRRIAKNLTILIVEHDMRVVMELAQRITVFHYGEILAEGTPEEIQRNPRVLEVYLKT</sequence>
<dbReference type="Pfam" id="PF00005">
    <property type="entry name" value="ABC_tran"/>
    <property type="match status" value="1"/>
</dbReference>
<evidence type="ECO:0000313" key="7">
    <source>
        <dbReference type="Proteomes" id="UP000076959"/>
    </source>
</evidence>
<keyword evidence="7" id="KW-1185">Reference proteome</keyword>
<evidence type="ECO:0000313" key="6">
    <source>
        <dbReference type="EMBL" id="OAE99706.1"/>
    </source>
</evidence>
<dbReference type="OrthoDB" id="7158404at2"/>
<dbReference type="EMBL" id="LUUB01000118">
    <property type="protein sequence ID" value="OAE99706.1"/>
    <property type="molecule type" value="Genomic_DNA"/>
</dbReference>
<accession>A0A176Y8N5</accession>
<dbReference type="CDD" id="cd03219">
    <property type="entry name" value="ABC_Mj1267_LivG_branched"/>
    <property type="match status" value="1"/>
</dbReference>
<dbReference type="SUPFAM" id="SSF52540">
    <property type="entry name" value="P-loop containing nucleoside triphosphate hydrolases"/>
    <property type="match status" value="1"/>
</dbReference>
<reference evidence="6 7" key="1">
    <citation type="submission" date="2016-03" db="EMBL/GenBank/DDBJ databases">
        <title>Draft Genome Sequence of the Strain BR 10245 (Bradyrhizobium sp.) isolated from nodules of Centrolobium paraense.</title>
        <authorList>
            <person name="Simoes-Araujo J.L.Sr."/>
            <person name="Barauna A.C."/>
            <person name="Silva K."/>
            <person name="Zilli J.E."/>
        </authorList>
    </citation>
    <scope>NUCLEOTIDE SEQUENCE [LARGE SCALE GENOMIC DNA]</scope>
    <source>
        <strain evidence="6 7">BR 10245</strain>
    </source>
</reference>
<evidence type="ECO:0000256" key="1">
    <source>
        <dbReference type="ARBA" id="ARBA00022448"/>
    </source>
</evidence>
<dbReference type="Gene3D" id="3.40.50.300">
    <property type="entry name" value="P-loop containing nucleotide triphosphate hydrolases"/>
    <property type="match status" value="1"/>
</dbReference>
<organism evidence="6 7">
    <name type="scientific">Bradyrhizobium centrolobii</name>
    <dbReference type="NCBI Taxonomy" id="1505087"/>
    <lineage>
        <taxon>Bacteria</taxon>
        <taxon>Pseudomonadati</taxon>
        <taxon>Pseudomonadota</taxon>
        <taxon>Alphaproteobacteria</taxon>
        <taxon>Hyphomicrobiales</taxon>
        <taxon>Nitrobacteraceae</taxon>
        <taxon>Bradyrhizobium</taxon>
    </lineage>
</organism>
<comment type="caution">
    <text evidence="6">The sequence shown here is derived from an EMBL/GenBank/DDBJ whole genome shotgun (WGS) entry which is preliminary data.</text>
</comment>
<gene>
    <name evidence="6" type="ORF">AYJ54_32495</name>
</gene>
<dbReference type="InterPro" id="IPR003593">
    <property type="entry name" value="AAA+_ATPase"/>
</dbReference>
<evidence type="ECO:0000259" key="5">
    <source>
        <dbReference type="PROSITE" id="PS50893"/>
    </source>
</evidence>
<dbReference type="PANTHER" id="PTHR45772:SF3">
    <property type="entry name" value="ABC TRANSPORTER ATP-BINDING PROTEIN"/>
    <property type="match status" value="1"/>
</dbReference>
<evidence type="ECO:0000256" key="3">
    <source>
        <dbReference type="ARBA" id="ARBA00022840"/>
    </source>
</evidence>
<dbReference type="InterPro" id="IPR051120">
    <property type="entry name" value="ABC_AA/LPS_Transport"/>
</dbReference>
<dbReference type="STRING" id="1505087.AYJ54_32495"/>
<dbReference type="GO" id="GO:0005524">
    <property type="term" value="F:ATP binding"/>
    <property type="evidence" value="ECO:0007669"/>
    <property type="project" value="UniProtKB-KW"/>
</dbReference>
<name>A0A176Y8N5_9BRAD</name>
<dbReference type="GO" id="GO:0016887">
    <property type="term" value="F:ATP hydrolysis activity"/>
    <property type="evidence" value="ECO:0007669"/>
    <property type="project" value="InterPro"/>
</dbReference>